<proteinExistence type="predicted"/>
<name>M7N0E8_9BACT</name>
<sequence length="155" mass="15693">MVGKFVLILAAYAPALRHILGCFAHAEGVVGFGQFGIGKAPADGGIVDLGRAAPGGFGFGHHKGGPCHALYPAGDVGGAIAPLQGTAGIDDGLQAGSAQAVYRYAADLYRQAGHQGGHAGHVAVIFTGLVGGAKDYFFQYLRGKLGVALQQLANH</sequence>
<reference evidence="1 2" key="1">
    <citation type="journal article" date="2013" name="Genome Announc.">
        <title>Draft Genome Sequence of Cesiribacter andamanensis Strain AMV16T, Isolated from a Soil Sample from a Mud Volcano in the Andaman Islands, India.</title>
        <authorList>
            <person name="Shivaji S."/>
            <person name="Ara S."/>
            <person name="Begum Z."/>
            <person name="Srinivas T.N."/>
            <person name="Singh A."/>
            <person name="Kumar Pinnaka A."/>
        </authorList>
    </citation>
    <scope>NUCLEOTIDE SEQUENCE [LARGE SCALE GENOMIC DNA]</scope>
    <source>
        <strain evidence="1 2">AMV16</strain>
    </source>
</reference>
<evidence type="ECO:0000313" key="1">
    <source>
        <dbReference type="EMBL" id="EMR00696.1"/>
    </source>
</evidence>
<organism evidence="1 2">
    <name type="scientific">Cesiribacter andamanensis AMV16</name>
    <dbReference type="NCBI Taxonomy" id="1279009"/>
    <lineage>
        <taxon>Bacteria</taxon>
        <taxon>Pseudomonadati</taxon>
        <taxon>Bacteroidota</taxon>
        <taxon>Cytophagia</taxon>
        <taxon>Cytophagales</taxon>
        <taxon>Cesiribacteraceae</taxon>
        <taxon>Cesiribacter</taxon>
    </lineage>
</organism>
<keyword evidence="2" id="KW-1185">Reference proteome</keyword>
<dbReference type="AlphaFoldDB" id="M7N0E8"/>
<comment type="caution">
    <text evidence="1">The sequence shown here is derived from an EMBL/GenBank/DDBJ whole genome shotgun (WGS) entry which is preliminary data.</text>
</comment>
<gene>
    <name evidence="1" type="ORF">ADICEAN_04186</name>
</gene>
<evidence type="ECO:0000313" key="2">
    <source>
        <dbReference type="Proteomes" id="UP000011910"/>
    </source>
</evidence>
<dbReference type="Proteomes" id="UP000011910">
    <property type="component" value="Unassembled WGS sequence"/>
</dbReference>
<accession>M7N0E8</accession>
<protein>
    <submittedName>
        <fullName evidence="1">Uncharacterized protein</fullName>
    </submittedName>
</protein>
<dbReference type="EMBL" id="AODQ01000207">
    <property type="protein sequence ID" value="EMR00696.1"/>
    <property type="molecule type" value="Genomic_DNA"/>
</dbReference>